<dbReference type="Gene3D" id="3.20.20.60">
    <property type="entry name" value="Phosphoenolpyruvate-binding domains"/>
    <property type="match status" value="1"/>
</dbReference>
<comment type="similarity">
    <text evidence="1">Belongs to the HpcH/HpaI aldolase family.</text>
</comment>
<dbReference type="SUPFAM" id="SSF51621">
    <property type="entry name" value="Phosphoenolpyruvate/pyruvate domain"/>
    <property type="match status" value="1"/>
</dbReference>
<dbReference type="GO" id="GO:0008672">
    <property type="term" value="F:2-dehydro-3-deoxyglucarate aldolase activity"/>
    <property type="evidence" value="ECO:0007669"/>
    <property type="project" value="UniProtKB-EC"/>
</dbReference>
<dbReference type="Pfam" id="PF03328">
    <property type="entry name" value="HpcH_HpaI"/>
    <property type="match status" value="1"/>
</dbReference>
<dbReference type="OrthoDB" id="86160at2"/>
<dbReference type="RefSeq" id="WP_145059169.1">
    <property type="nucleotide sequence ID" value="NZ_CP036263.1"/>
</dbReference>
<keyword evidence="2" id="KW-0479">Metal-binding</keyword>
<dbReference type="EC" id="4.1.2.20" evidence="5"/>
<dbReference type="PANTHER" id="PTHR30502">
    <property type="entry name" value="2-KETO-3-DEOXY-L-RHAMNONATE ALDOLASE"/>
    <property type="match status" value="1"/>
</dbReference>
<dbReference type="GO" id="GO:0005737">
    <property type="term" value="C:cytoplasm"/>
    <property type="evidence" value="ECO:0007669"/>
    <property type="project" value="TreeGrafter"/>
</dbReference>
<dbReference type="InterPro" id="IPR015813">
    <property type="entry name" value="Pyrv/PenolPyrv_kinase-like_dom"/>
</dbReference>
<keyword evidence="6" id="KW-1185">Reference proteome</keyword>
<dbReference type="PANTHER" id="PTHR30502:SF0">
    <property type="entry name" value="PHOSPHOENOLPYRUVATE CARBOXYLASE FAMILY PROTEIN"/>
    <property type="match status" value="1"/>
</dbReference>
<keyword evidence="3 5" id="KW-0456">Lyase</keyword>
<feature type="domain" description="HpcH/HpaI aldolase/citrate lyase" evidence="4">
    <location>
        <begin position="26"/>
        <end position="235"/>
    </location>
</feature>
<dbReference type="Proteomes" id="UP000319852">
    <property type="component" value="Chromosome"/>
</dbReference>
<sequence>MRESKTLSRLKTGKVVRICGLGHFLPSFIRHAAHFGFDCIWLDLEHRSFDYREVQALLAYCHLYDIDCLIRPPTTQPTQLYRYLEDGAAGLMIPHVATSEEAREIVDAIKFPPLGNRGVDGAGLDSDFMLHGGPSYPGRANEETFLLVQIESPQAVDQIDSIAAVSGVDGLFIGPGDLGLRLGNEDASLSVAQAIEAVAVAATQHKKAWGCPMATVEEMRALTQRGAQLVAHGNDFVGLKCHLEAMAGDFENADIR</sequence>
<dbReference type="InterPro" id="IPR040442">
    <property type="entry name" value="Pyrv_kinase-like_dom_sf"/>
</dbReference>
<reference evidence="5 6" key="1">
    <citation type="submission" date="2019-02" db="EMBL/GenBank/DDBJ databases">
        <title>Deep-cultivation of Planctomycetes and their phenomic and genomic characterization uncovers novel biology.</title>
        <authorList>
            <person name="Wiegand S."/>
            <person name="Jogler M."/>
            <person name="Boedeker C."/>
            <person name="Pinto D."/>
            <person name="Vollmers J."/>
            <person name="Rivas-Marin E."/>
            <person name="Kohn T."/>
            <person name="Peeters S.H."/>
            <person name="Heuer A."/>
            <person name="Rast P."/>
            <person name="Oberbeckmann S."/>
            <person name="Bunk B."/>
            <person name="Jeske O."/>
            <person name="Meyerdierks A."/>
            <person name="Storesund J.E."/>
            <person name="Kallscheuer N."/>
            <person name="Luecker S."/>
            <person name="Lage O.M."/>
            <person name="Pohl T."/>
            <person name="Merkel B.J."/>
            <person name="Hornburger P."/>
            <person name="Mueller R.-W."/>
            <person name="Bruemmer F."/>
            <person name="Labrenz M."/>
            <person name="Spormann A.M."/>
            <person name="Op den Camp H."/>
            <person name="Overmann J."/>
            <person name="Amann R."/>
            <person name="Jetten M.S.M."/>
            <person name="Mascher T."/>
            <person name="Medema M.H."/>
            <person name="Devos D.P."/>
            <person name="Kaster A.-K."/>
            <person name="Ovreas L."/>
            <person name="Rohde M."/>
            <person name="Galperin M.Y."/>
            <person name="Jogler C."/>
        </authorList>
    </citation>
    <scope>NUCLEOTIDE SEQUENCE [LARGE SCALE GENOMIC DNA]</scope>
    <source>
        <strain evidence="5 6">HG15A2</strain>
    </source>
</reference>
<evidence type="ECO:0000313" key="6">
    <source>
        <dbReference type="Proteomes" id="UP000319852"/>
    </source>
</evidence>
<proteinExistence type="inferred from homology"/>
<name>A0A517MTI6_9BACT</name>
<accession>A0A517MTI6</accession>
<dbReference type="KEGG" id="amob:HG15A2_14720"/>
<evidence type="ECO:0000256" key="2">
    <source>
        <dbReference type="ARBA" id="ARBA00022723"/>
    </source>
</evidence>
<dbReference type="GO" id="GO:0046872">
    <property type="term" value="F:metal ion binding"/>
    <property type="evidence" value="ECO:0007669"/>
    <property type="project" value="UniProtKB-KW"/>
</dbReference>
<dbReference type="EMBL" id="CP036263">
    <property type="protein sequence ID" value="QDS98199.1"/>
    <property type="molecule type" value="Genomic_DNA"/>
</dbReference>
<dbReference type="InterPro" id="IPR005000">
    <property type="entry name" value="Aldolase/citrate-lyase_domain"/>
</dbReference>
<organism evidence="5 6">
    <name type="scientific">Adhaeretor mobilis</name>
    <dbReference type="NCBI Taxonomy" id="1930276"/>
    <lineage>
        <taxon>Bacteria</taxon>
        <taxon>Pseudomonadati</taxon>
        <taxon>Planctomycetota</taxon>
        <taxon>Planctomycetia</taxon>
        <taxon>Pirellulales</taxon>
        <taxon>Lacipirellulaceae</taxon>
        <taxon>Adhaeretor</taxon>
    </lineage>
</organism>
<dbReference type="AlphaFoldDB" id="A0A517MTI6"/>
<gene>
    <name evidence="5" type="primary">garL_1</name>
    <name evidence="5" type="ORF">HG15A2_14720</name>
</gene>
<protein>
    <submittedName>
        <fullName evidence="5">5-keto-4-deoxy-D-glucarate aldolase</fullName>
        <ecNumber evidence="5">4.1.2.20</ecNumber>
    </submittedName>
</protein>
<dbReference type="InterPro" id="IPR050251">
    <property type="entry name" value="HpcH-HpaI_aldolase"/>
</dbReference>
<evidence type="ECO:0000313" key="5">
    <source>
        <dbReference type="EMBL" id="QDS98199.1"/>
    </source>
</evidence>
<evidence type="ECO:0000256" key="1">
    <source>
        <dbReference type="ARBA" id="ARBA00005568"/>
    </source>
</evidence>
<evidence type="ECO:0000256" key="3">
    <source>
        <dbReference type="ARBA" id="ARBA00023239"/>
    </source>
</evidence>
<evidence type="ECO:0000259" key="4">
    <source>
        <dbReference type="Pfam" id="PF03328"/>
    </source>
</evidence>